<evidence type="ECO:0000313" key="3">
    <source>
        <dbReference type="Proteomes" id="UP000027073"/>
    </source>
</evidence>
<dbReference type="VEuPathDB" id="FungiDB:PLEOSDRAFT_170169"/>
<sequence length="117" mass="13147">MATCGWADGVLLLSWCLAPWYLTPLGMGPGLSMRARISPMGRVLYSYRNETDAEYQFDFDKDFLKATPEFSRPTSRAEDVVQCTLRTLFSTVGTRRANAELSPSAYSSCFRSNLSLR</sequence>
<evidence type="ECO:0000313" key="2">
    <source>
        <dbReference type="EMBL" id="KDQ24893.1"/>
    </source>
</evidence>
<dbReference type="AlphaFoldDB" id="A0A067NA49"/>
<keyword evidence="1" id="KW-0812">Transmembrane</keyword>
<dbReference type="HOGENOM" id="CLU_2085786_0_0_1"/>
<organism evidence="2 3">
    <name type="scientific">Pleurotus ostreatus (strain PC15)</name>
    <name type="common">Oyster mushroom</name>
    <dbReference type="NCBI Taxonomy" id="1137138"/>
    <lineage>
        <taxon>Eukaryota</taxon>
        <taxon>Fungi</taxon>
        <taxon>Dikarya</taxon>
        <taxon>Basidiomycota</taxon>
        <taxon>Agaricomycotina</taxon>
        <taxon>Agaricomycetes</taxon>
        <taxon>Agaricomycetidae</taxon>
        <taxon>Agaricales</taxon>
        <taxon>Pleurotineae</taxon>
        <taxon>Pleurotaceae</taxon>
        <taxon>Pleurotus</taxon>
    </lineage>
</organism>
<feature type="transmembrane region" description="Helical" evidence="1">
    <location>
        <begin position="12"/>
        <end position="32"/>
    </location>
</feature>
<keyword evidence="1" id="KW-1133">Transmembrane helix</keyword>
<dbReference type="EMBL" id="KL198011">
    <property type="protein sequence ID" value="KDQ24893.1"/>
    <property type="molecule type" value="Genomic_DNA"/>
</dbReference>
<dbReference type="Proteomes" id="UP000027073">
    <property type="component" value="Unassembled WGS sequence"/>
</dbReference>
<proteinExistence type="predicted"/>
<gene>
    <name evidence="2" type="ORF">PLEOSDRAFT_170169</name>
</gene>
<reference evidence="3" key="1">
    <citation type="journal article" date="2014" name="Proc. Natl. Acad. Sci. U.S.A.">
        <title>Extensive sampling of basidiomycete genomes demonstrates inadequacy of the white-rot/brown-rot paradigm for wood decay fungi.</title>
        <authorList>
            <person name="Riley R."/>
            <person name="Salamov A.A."/>
            <person name="Brown D.W."/>
            <person name="Nagy L.G."/>
            <person name="Floudas D."/>
            <person name="Held B.W."/>
            <person name="Levasseur A."/>
            <person name="Lombard V."/>
            <person name="Morin E."/>
            <person name="Otillar R."/>
            <person name="Lindquist E.A."/>
            <person name="Sun H."/>
            <person name="LaButti K.M."/>
            <person name="Schmutz J."/>
            <person name="Jabbour D."/>
            <person name="Luo H."/>
            <person name="Baker S.E."/>
            <person name="Pisabarro A.G."/>
            <person name="Walton J.D."/>
            <person name="Blanchette R.A."/>
            <person name="Henrissat B."/>
            <person name="Martin F."/>
            <person name="Cullen D."/>
            <person name="Hibbett D.S."/>
            <person name="Grigoriev I.V."/>
        </authorList>
    </citation>
    <scope>NUCLEOTIDE SEQUENCE [LARGE SCALE GENOMIC DNA]</scope>
    <source>
        <strain evidence="3">PC15</strain>
    </source>
</reference>
<accession>A0A067NA49</accession>
<keyword evidence="1" id="KW-0472">Membrane</keyword>
<protein>
    <submittedName>
        <fullName evidence="2">Uncharacterized protein</fullName>
    </submittedName>
</protein>
<evidence type="ECO:0000256" key="1">
    <source>
        <dbReference type="SAM" id="Phobius"/>
    </source>
</evidence>
<name>A0A067NA49_PLEO1</name>
<dbReference type="InParanoid" id="A0A067NA49"/>